<keyword evidence="2" id="KW-0472">Membrane</keyword>
<reference evidence="3 4" key="1">
    <citation type="submission" date="2024-03" db="EMBL/GenBank/DDBJ databases">
        <title>Complete genome sequence of the green alga Chloropicon roscoffensis RCC1871.</title>
        <authorList>
            <person name="Lemieux C."/>
            <person name="Pombert J.-F."/>
            <person name="Otis C."/>
            <person name="Turmel M."/>
        </authorList>
    </citation>
    <scope>NUCLEOTIDE SEQUENCE [LARGE SCALE GENOMIC DNA]</scope>
    <source>
        <strain evidence="3 4">RCC1871</strain>
    </source>
</reference>
<dbReference type="EMBL" id="CP151503">
    <property type="protein sequence ID" value="WZN60378.1"/>
    <property type="molecule type" value="Genomic_DNA"/>
</dbReference>
<evidence type="ECO:0000256" key="1">
    <source>
        <dbReference type="SAM" id="MobiDB-lite"/>
    </source>
</evidence>
<dbReference type="Proteomes" id="UP001472866">
    <property type="component" value="Chromosome 03"/>
</dbReference>
<evidence type="ECO:0000313" key="3">
    <source>
        <dbReference type="EMBL" id="WZN60378.1"/>
    </source>
</evidence>
<feature type="transmembrane region" description="Helical" evidence="2">
    <location>
        <begin position="130"/>
        <end position="150"/>
    </location>
</feature>
<organism evidence="3 4">
    <name type="scientific">Chloropicon roscoffensis</name>
    <dbReference type="NCBI Taxonomy" id="1461544"/>
    <lineage>
        <taxon>Eukaryota</taxon>
        <taxon>Viridiplantae</taxon>
        <taxon>Chlorophyta</taxon>
        <taxon>Chloropicophyceae</taxon>
        <taxon>Chloropicales</taxon>
        <taxon>Chloropicaceae</taxon>
        <taxon>Chloropicon</taxon>
    </lineage>
</organism>
<keyword evidence="2" id="KW-1133">Transmembrane helix</keyword>
<protein>
    <submittedName>
        <fullName evidence="3">Uncharacterized protein</fullName>
    </submittedName>
</protein>
<evidence type="ECO:0000256" key="2">
    <source>
        <dbReference type="SAM" id="Phobius"/>
    </source>
</evidence>
<name>A0AAX4P2T1_9CHLO</name>
<accession>A0AAX4P2T1</accession>
<keyword evidence="2" id="KW-0812">Transmembrane</keyword>
<evidence type="ECO:0000313" key="4">
    <source>
        <dbReference type="Proteomes" id="UP001472866"/>
    </source>
</evidence>
<gene>
    <name evidence="3" type="ORF">HKI87_03g19070</name>
</gene>
<sequence length="171" mass="18570">MVVAAASRILTRARRAAPWSDRHFSLPVARGSVATSSSRRDRREESSLCVSGGRRRGNRADSVLVSAQQGKSGPLSMDDVKKFGKTGTLAYVVTELAFWAVAFPLAYFGYRFADGAWLDLSDPGDKAKLFGAGAVFINGVRLLVPVRLAAALALARYWTRDDDDDDDGSER</sequence>
<keyword evidence="4" id="KW-1185">Reference proteome</keyword>
<feature type="transmembrane region" description="Helical" evidence="2">
    <location>
        <begin position="89"/>
        <end position="110"/>
    </location>
</feature>
<feature type="region of interest" description="Disordered" evidence="1">
    <location>
        <begin position="35"/>
        <end position="56"/>
    </location>
</feature>
<dbReference type="AlphaFoldDB" id="A0AAX4P2T1"/>
<proteinExistence type="predicted"/>